<dbReference type="SUPFAM" id="SSF81383">
    <property type="entry name" value="F-box domain"/>
    <property type="match status" value="1"/>
</dbReference>
<gene>
    <name evidence="2" type="ORF">BD311DRAFT_398213</name>
</gene>
<dbReference type="Gene3D" id="3.80.10.10">
    <property type="entry name" value="Ribonuclease Inhibitor"/>
    <property type="match status" value="1"/>
</dbReference>
<accession>A0A4Q9N4E4</accession>
<dbReference type="InterPro" id="IPR032675">
    <property type="entry name" value="LRR_dom_sf"/>
</dbReference>
<dbReference type="Pfam" id="PF12937">
    <property type="entry name" value="F-box-like"/>
    <property type="match status" value="1"/>
</dbReference>
<feature type="domain" description="F-box" evidence="1">
    <location>
        <begin position="2"/>
        <end position="44"/>
    </location>
</feature>
<dbReference type="AlphaFoldDB" id="A0A4Q9N4E4"/>
<evidence type="ECO:0000259" key="1">
    <source>
        <dbReference type="Pfam" id="PF12937"/>
    </source>
</evidence>
<evidence type="ECO:0000313" key="2">
    <source>
        <dbReference type="EMBL" id="TBU33901.1"/>
    </source>
</evidence>
<proteinExistence type="predicted"/>
<organism evidence="2">
    <name type="scientific">Dichomitus squalens</name>
    <dbReference type="NCBI Taxonomy" id="114155"/>
    <lineage>
        <taxon>Eukaryota</taxon>
        <taxon>Fungi</taxon>
        <taxon>Dikarya</taxon>
        <taxon>Basidiomycota</taxon>
        <taxon>Agaricomycotina</taxon>
        <taxon>Agaricomycetes</taxon>
        <taxon>Polyporales</taxon>
        <taxon>Polyporaceae</taxon>
        <taxon>Dichomitus</taxon>
    </lineage>
</organism>
<dbReference type="Proteomes" id="UP000292957">
    <property type="component" value="Unassembled WGS sequence"/>
</dbReference>
<dbReference type="OrthoDB" id="2745598at2759"/>
<reference evidence="2" key="1">
    <citation type="submission" date="2019-01" db="EMBL/GenBank/DDBJ databases">
        <title>Draft genome sequences of three monokaryotic isolates of the white-rot basidiomycete fungus Dichomitus squalens.</title>
        <authorList>
            <consortium name="DOE Joint Genome Institute"/>
            <person name="Lopez S.C."/>
            <person name="Andreopoulos B."/>
            <person name="Pangilinan J."/>
            <person name="Lipzen A."/>
            <person name="Riley R."/>
            <person name="Ahrendt S."/>
            <person name="Ng V."/>
            <person name="Barry K."/>
            <person name="Daum C."/>
            <person name="Grigoriev I.V."/>
            <person name="Hilden K.S."/>
            <person name="Makela M.R."/>
            <person name="de Vries R.P."/>
        </authorList>
    </citation>
    <scope>NUCLEOTIDE SEQUENCE [LARGE SCALE GENOMIC DNA]</scope>
    <source>
        <strain evidence="2">OM18370.1</strain>
    </source>
</reference>
<dbReference type="EMBL" id="ML143390">
    <property type="protein sequence ID" value="TBU33901.1"/>
    <property type="molecule type" value="Genomic_DNA"/>
</dbReference>
<sequence>MDCLPEELISYIFDFLHAEAALSSAMLVSQRWYMYGARNLHHTIDLCIGPSVTVNSCDVAVCFMKRLVSSPLSSAHLIRHLTLSGFAPLDIQELLLDILGRTTHLRSLNMHALHILQGGMHFPQEIFSSPTFLPNLVALNASSAPFSVSLVQTRQYVEALRVHEPMDDALLRRLLGSGFTQKAKLLELALSVDSTAAAIARVGILASALAGGPLCALALQFDMDRPKPVSWEEFEGLITEVGQRLQCLQNLRRLSIVTRPDPPIAVTASDRLTGDSRREMMTRQLAERLLTDSELSSLERIELRWHGWKIQDGKMVAVPRTQLMRGPHRWLFEAPGSSR</sequence>
<name>A0A4Q9N4E4_9APHY</name>
<dbReference type="InterPro" id="IPR036047">
    <property type="entry name" value="F-box-like_dom_sf"/>
</dbReference>
<protein>
    <recommendedName>
        <fullName evidence="1">F-box domain-containing protein</fullName>
    </recommendedName>
</protein>
<dbReference type="InterPro" id="IPR001810">
    <property type="entry name" value="F-box_dom"/>
</dbReference>